<sequence>MKILLINTNPVVSRLVSMCVNEPFVVFEEIAQVSQAREDRYDIVFVDDDAYNDEVSAFLGWVAKAGKVVYFSGAESREEISTVVDTVIQKPFLPSHVQHIIESVNAKQPKEKVLSANEEEQPAVKEESHSIFPLSAAQESIVSESEEKEDDDKSGVQGEKSEEDGEGATEPKVLDSREIEQIKVLLEEEEESIPLIDPENEVVYEARKVEVITQKLEENGLEIVPEEEIVAVLSKPDKKVKKKMKKKMKKKRAKKSAEEVYTFEEALLAAVENMKPKKIKKLLKDAEVTISIRFKDKK</sequence>
<feature type="region of interest" description="Disordered" evidence="1">
    <location>
        <begin position="109"/>
        <end position="174"/>
    </location>
</feature>
<reference evidence="2" key="1">
    <citation type="submission" date="2016-10" db="EMBL/GenBank/DDBJ databases">
        <authorList>
            <person name="de Groot N.N."/>
        </authorList>
    </citation>
    <scope>NUCLEOTIDE SEQUENCE</scope>
</reference>
<evidence type="ECO:0000313" key="2">
    <source>
        <dbReference type="EMBL" id="SFV90973.1"/>
    </source>
</evidence>
<evidence type="ECO:0000256" key="1">
    <source>
        <dbReference type="SAM" id="MobiDB-lite"/>
    </source>
</evidence>
<gene>
    <name evidence="2" type="ORF">MNB_SV-4-527</name>
</gene>
<dbReference type="EMBL" id="FPIB01000026">
    <property type="protein sequence ID" value="SFV90973.1"/>
    <property type="molecule type" value="Genomic_DNA"/>
</dbReference>
<accession>A0A1W1EAI3</accession>
<organism evidence="2">
    <name type="scientific">hydrothermal vent metagenome</name>
    <dbReference type="NCBI Taxonomy" id="652676"/>
    <lineage>
        <taxon>unclassified sequences</taxon>
        <taxon>metagenomes</taxon>
        <taxon>ecological metagenomes</taxon>
    </lineage>
</organism>
<protein>
    <submittedName>
        <fullName evidence="2">Highly acidic protein</fullName>
    </submittedName>
</protein>
<dbReference type="AlphaFoldDB" id="A0A1W1EAI3"/>
<name>A0A1W1EAI3_9ZZZZ</name>
<proteinExistence type="predicted"/>